<evidence type="ECO:0000313" key="2">
    <source>
        <dbReference type="Proteomes" id="UP000179145"/>
    </source>
</evidence>
<organism evidence="1 2">
    <name type="scientific">Kozakia baliensis</name>
    <dbReference type="NCBI Taxonomy" id="153496"/>
    <lineage>
        <taxon>Bacteria</taxon>
        <taxon>Pseudomonadati</taxon>
        <taxon>Pseudomonadota</taxon>
        <taxon>Alphaproteobacteria</taxon>
        <taxon>Acetobacterales</taxon>
        <taxon>Acetobacteraceae</taxon>
        <taxon>Kozakia</taxon>
    </lineage>
</organism>
<reference evidence="1 2" key="1">
    <citation type="journal article" date="2016" name="Microb. Cell Fact.">
        <title>Dissection of exopolysaccharide biosynthesis in Kozakia baliensis.</title>
        <authorList>
            <person name="Brandt J.U."/>
            <person name="Jakob F."/>
            <person name="Behr J."/>
            <person name="Geissler A.J."/>
            <person name="Vogel R.F."/>
        </authorList>
    </citation>
    <scope>NUCLEOTIDE SEQUENCE [LARGE SCALE GENOMIC DNA]</scope>
    <source>
        <strain evidence="1 2">DSM 14400</strain>
    </source>
</reference>
<gene>
    <name evidence="1" type="ORF">A0U89_06905</name>
</gene>
<dbReference type="AlphaFoldDB" id="A0A1D8UTG3"/>
<dbReference type="STRING" id="153496.A0U89_06905"/>
<dbReference type="OrthoDB" id="7273344at2"/>
<protein>
    <submittedName>
        <fullName evidence="1">Uncharacterized protein</fullName>
    </submittedName>
</protein>
<dbReference type="KEGG" id="kba:A0U89_06905"/>
<evidence type="ECO:0000313" key="1">
    <source>
        <dbReference type="EMBL" id="AOX16906.1"/>
    </source>
</evidence>
<accession>A0A1D8UTG3</accession>
<dbReference type="RefSeq" id="WP_070402607.1">
    <property type="nucleotide sequence ID" value="NZ_BJVW01000003.1"/>
</dbReference>
<dbReference type="Proteomes" id="UP000179145">
    <property type="component" value="Chromosome"/>
</dbReference>
<dbReference type="EMBL" id="CP014674">
    <property type="protein sequence ID" value="AOX16906.1"/>
    <property type="molecule type" value="Genomic_DNA"/>
</dbReference>
<proteinExistence type="predicted"/>
<name>A0A1D8UTG3_9PROT</name>
<sequence length="95" mass="9756">MNKIVSWLRQPTTLQGIALLLGAAASAYFGLGEAVAGTMATIAIPLLVPDNTTAQHELSILSTTAIHALAKERSAEAAATVAAEAVESVETKKPT</sequence>
<keyword evidence="2" id="KW-1185">Reference proteome</keyword>